<organism evidence="1">
    <name type="scientific">Streptomyces sp. NBC_00060</name>
    <dbReference type="NCBI Taxonomy" id="2975636"/>
    <lineage>
        <taxon>Bacteria</taxon>
        <taxon>Bacillati</taxon>
        <taxon>Actinomycetota</taxon>
        <taxon>Actinomycetes</taxon>
        <taxon>Kitasatosporales</taxon>
        <taxon>Streptomycetaceae</taxon>
        <taxon>Streptomyces</taxon>
    </lineage>
</organism>
<dbReference type="EMBL" id="CP108255">
    <property type="protein sequence ID" value="WTU45968.1"/>
    <property type="molecule type" value="Genomic_DNA"/>
</dbReference>
<dbReference type="SUPFAM" id="SSF48452">
    <property type="entry name" value="TPR-like"/>
    <property type="match status" value="1"/>
</dbReference>
<dbReference type="InterPro" id="IPR011990">
    <property type="entry name" value="TPR-like_helical_dom_sf"/>
</dbReference>
<accession>A0AAU2HFP0</accession>
<protein>
    <recommendedName>
        <fullName evidence="2">Transcriptional regulator</fullName>
    </recommendedName>
</protein>
<reference evidence="1" key="1">
    <citation type="submission" date="2022-10" db="EMBL/GenBank/DDBJ databases">
        <title>The complete genomes of actinobacterial strains from the NBC collection.</title>
        <authorList>
            <person name="Joergensen T.S."/>
            <person name="Alvarez Arevalo M."/>
            <person name="Sterndorff E.B."/>
            <person name="Faurdal D."/>
            <person name="Vuksanovic O."/>
            <person name="Mourched A.-S."/>
            <person name="Charusanti P."/>
            <person name="Shaw S."/>
            <person name="Blin K."/>
            <person name="Weber T."/>
        </authorList>
    </citation>
    <scope>NUCLEOTIDE SEQUENCE</scope>
    <source>
        <strain evidence="1">NBC_00060</strain>
    </source>
</reference>
<name>A0AAU2HFP0_9ACTN</name>
<proteinExistence type="predicted"/>
<gene>
    <name evidence="1" type="ORF">OHV25_40925</name>
</gene>
<evidence type="ECO:0008006" key="2">
    <source>
        <dbReference type="Google" id="ProtNLM"/>
    </source>
</evidence>
<dbReference type="AlphaFoldDB" id="A0AAU2HFP0"/>
<sequence length="443" mass="47323">MALRNPPGALPAALRRDPRFTEALARRDISTVFALAHTEGEISFNKISEACGIRAERVSQIARGNADVTSLPVLERIADGLRIPGADLGLAARPWEAVDPVTPLQDQGDGDDQMKRRDVMRGALAAGLAGTGLAALTSTRTDIDAALAADHTHPDLGYWESTAERYGYGYHGQAPADVLANLQDDLEEMKPLLFQAQTDKSRSQLCHVTGQMAGMLAIVLHDLGNHREAHRWFATAGRAAQQSGDQLLHAWVLGREAMVPLNYGAPAAAAKLADQARHLAGETPSAAAALAAAVASRAYAIGGDRDKALGAVTDVERLADRLSSQQHADTWFGYPMQKHQVHMSQALTHLGDTRRAYEAQAAALELSRAPSLMTRALIAIDQASCLAHDGDREGAVHVATRAYDGLPASYRNGLTQTRALALYQALPDDTPGRDDLAELLNAA</sequence>
<evidence type="ECO:0000313" key="1">
    <source>
        <dbReference type="EMBL" id="WTU45968.1"/>
    </source>
</evidence>